<reference evidence="1" key="2">
    <citation type="submission" date="2020-09" db="EMBL/GenBank/DDBJ databases">
        <authorList>
            <person name="Sun Q."/>
            <person name="Zhou Y."/>
        </authorList>
    </citation>
    <scope>NUCLEOTIDE SEQUENCE</scope>
    <source>
        <strain evidence="1">CGMCC 1.16067</strain>
    </source>
</reference>
<evidence type="ECO:0000313" key="1">
    <source>
        <dbReference type="EMBL" id="GGF39395.1"/>
    </source>
</evidence>
<gene>
    <name evidence="1" type="ORF">GCM10011519_11290</name>
</gene>
<comment type="caution">
    <text evidence="1">The sequence shown here is derived from an EMBL/GenBank/DDBJ whole genome shotgun (WGS) entry which is preliminary data.</text>
</comment>
<dbReference type="Proteomes" id="UP000649179">
    <property type="component" value="Unassembled WGS sequence"/>
</dbReference>
<dbReference type="InterPro" id="IPR054058">
    <property type="entry name" value="HTH_67"/>
</dbReference>
<name>A0A917BEQ5_9ACTN</name>
<dbReference type="Pfam" id="PF21863">
    <property type="entry name" value="HTH_67"/>
    <property type="match status" value="1"/>
</dbReference>
<proteinExistence type="predicted"/>
<dbReference type="EMBL" id="BMKQ01000001">
    <property type="protein sequence ID" value="GGF39395.1"/>
    <property type="molecule type" value="Genomic_DNA"/>
</dbReference>
<accession>A0A917BEQ5</accession>
<evidence type="ECO:0008006" key="3">
    <source>
        <dbReference type="Google" id="ProtNLM"/>
    </source>
</evidence>
<keyword evidence="2" id="KW-1185">Reference proteome</keyword>
<reference evidence="1" key="1">
    <citation type="journal article" date="2014" name="Int. J. Syst. Evol. Microbiol.">
        <title>Complete genome sequence of Corynebacterium casei LMG S-19264T (=DSM 44701T), isolated from a smear-ripened cheese.</title>
        <authorList>
            <consortium name="US DOE Joint Genome Institute (JGI-PGF)"/>
            <person name="Walter F."/>
            <person name="Albersmeier A."/>
            <person name="Kalinowski J."/>
            <person name="Ruckert C."/>
        </authorList>
    </citation>
    <scope>NUCLEOTIDE SEQUENCE</scope>
    <source>
        <strain evidence="1">CGMCC 1.16067</strain>
    </source>
</reference>
<protein>
    <recommendedName>
        <fullName evidence="3">SalK</fullName>
    </recommendedName>
</protein>
<evidence type="ECO:0000313" key="2">
    <source>
        <dbReference type="Proteomes" id="UP000649179"/>
    </source>
</evidence>
<organism evidence="1 2">
    <name type="scientific">Marmoricola endophyticus</name>
    <dbReference type="NCBI Taxonomy" id="2040280"/>
    <lineage>
        <taxon>Bacteria</taxon>
        <taxon>Bacillati</taxon>
        <taxon>Actinomycetota</taxon>
        <taxon>Actinomycetes</taxon>
        <taxon>Propionibacteriales</taxon>
        <taxon>Nocardioidaceae</taxon>
        <taxon>Marmoricola</taxon>
    </lineage>
</organism>
<sequence length="300" mass="31877">MDYTEAREAFFAPREGEAAALTWTTPARRLRDAVEPLAGIVYWSEPAYDALAAQGLDFLSGYVWGRASVLGEPDAGVVAAAFGVFEPSLVAGAYDAGRRACTLTEVRAARVAGVSEALRTVLGEPTDDVATVARTLRSAALTGDGTGRALFSGLAGLEEPEDPWAQLWLACSLLREHRGDSHLAALVAAGVDGIQANLLTERWIGWEPQAYAGSRGWSPEQMAAADSTLQRHGLVDGPALTEAGLALREQVEAATDAAQQPVLEALADDLDALLDQLGRWADRVVEHGWFPPDPYKRAAG</sequence>
<dbReference type="NCBIfam" id="NF047719">
    <property type="entry name" value="SCO6745_fam_HTH"/>
    <property type="match status" value="1"/>
</dbReference>
<dbReference type="AlphaFoldDB" id="A0A917BEQ5"/>
<dbReference type="RefSeq" id="WP_188778912.1">
    <property type="nucleotide sequence ID" value="NZ_BMKQ01000001.1"/>
</dbReference>